<dbReference type="Pfam" id="PF06313">
    <property type="entry name" value="ACP53EA"/>
    <property type="match status" value="1"/>
</dbReference>
<dbReference type="Proteomes" id="UP001652680">
    <property type="component" value="Unassembled WGS sequence"/>
</dbReference>
<feature type="signal peptide" evidence="1">
    <location>
        <begin position="1"/>
        <end position="24"/>
    </location>
</feature>
<dbReference type="GeneID" id="108051219"/>
<evidence type="ECO:0000313" key="2">
    <source>
        <dbReference type="EnsemblMetazoa" id="XP_016988720.1"/>
    </source>
</evidence>
<dbReference type="InterPro" id="IPR009392">
    <property type="entry name" value="ACP53EA"/>
</dbReference>
<dbReference type="EnsemblMetazoa" id="XM_017133231.2">
    <property type="protein sequence ID" value="XP_016988720.1"/>
    <property type="gene ID" value="LOC108051219"/>
</dbReference>
<organism evidence="4">
    <name type="scientific">Drosophila rhopaloa</name>
    <name type="common">Fruit fly</name>
    <dbReference type="NCBI Taxonomy" id="1041015"/>
    <lineage>
        <taxon>Eukaryota</taxon>
        <taxon>Metazoa</taxon>
        <taxon>Ecdysozoa</taxon>
        <taxon>Arthropoda</taxon>
        <taxon>Hexapoda</taxon>
        <taxon>Insecta</taxon>
        <taxon>Pterygota</taxon>
        <taxon>Neoptera</taxon>
        <taxon>Endopterygota</taxon>
        <taxon>Diptera</taxon>
        <taxon>Brachycera</taxon>
        <taxon>Muscomorpha</taxon>
        <taxon>Ephydroidea</taxon>
        <taxon>Drosophilidae</taxon>
        <taxon>Drosophila</taxon>
        <taxon>Sophophora</taxon>
    </lineage>
</organism>
<name>A0A6P4FEA4_DRORH</name>
<evidence type="ECO:0000313" key="3">
    <source>
        <dbReference type="Proteomes" id="UP001652680"/>
    </source>
</evidence>
<evidence type="ECO:0000313" key="4">
    <source>
        <dbReference type="RefSeq" id="XP_016988720.1"/>
    </source>
</evidence>
<reference evidence="3" key="1">
    <citation type="journal article" date="2021" name="Elife">
        <title>Highly contiguous assemblies of 101 drosophilid genomes.</title>
        <authorList>
            <person name="Kim B.Y."/>
            <person name="Wang J.R."/>
            <person name="Miller D.E."/>
            <person name="Barmina O."/>
            <person name="Delaney E."/>
            <person name="Thompson A."/>
            <person name="Comeault A.A."/>
            <person name="Peede D."/>
            <person name="D'Agostino E.R."/>
            <person name="Pelaez J."/>
            <person name="Aguilar J.M."/>
            <person name="Haji D."/>
            <person name="Matsunaga T."/>
            <person name="Armstrong E.E."/>
            <person name="Zych M."/>
            <person name="Ogawa Y."/>
            <person name="Stamenkovic-Radak M."/>
            <person name="Jelic M."/>
            <person name="Veselinovic M.S."/>
            <person name="Tanaskovic M."/>
            <person name="Eric P."/>
            <person name="Gao J.J."/>
            <person name="Katoh T.K."/>
            <person name="Toda M.J."/>
            <person name="Watabe H."/>
            <person name="Watada M."/>
            <person name="Davis J.S."/>
            <person name="Moyle L.C."/>
            <person name="Manoli G."/>
            <person name="Bertolini E."/>
            <person name="Kostal V."/>
            <person name="Hawley R.S."/>
            <person name="Takahashi A."/>
            <person name="Jones C.D."/>
            <person name="Price D.K."/>
            <person name="Whiteman N."/>
            <person name="Kopp A."/>
            <person name="Matute D.R."/>
            <person name="Petrov D.A."/>
        </authorList>
    </citation>
    <scope>NUCLEOTIDE SEQUENCE [LARGE SCALE GENOMIC DNA]</scope>
</reference>
<dbReference type="CTD" id="3346203"/>
<protein>
    <submittedName>
        <fullName evidence="4">Uncharacterized protein LOC108051219</fullName>
    </submittedName>
</protein>
<reference evidence="4" key="2">
    <citation type="submission" date="2025-04" db="UniProtKB">
        <authorList>
            <consortium name="RefSeq"/>
        </authorList>
    </citation>
    <scope>IDENTIFICATION</scope>
</reference>
<evidence type="ECO:0000256" key="1">
    <source>
        <dbReference type="SAM" id="SignalP"/>
    </source>
</evidence>
<keyword evidence="3" id="KW-1185">Reference proteome</keyword>
<keyword evidence="1" id="KW-0732">Signal</keyword>
<sequence length="121" mass="13426">MRSSQVKFITLSLFLLGSLVPLKAQFQIDLDKLGNCADVGIKAASALALRAVPCIKSLATCAKFVPMKTKNLDITALALLAYQYLLKIINNQKCLLKALKEAYDIISPHFRRIVQMKCLPF</sequence>
<dbReference type="RefSeq" id="XP_016988720.1">
    <property type="nucleotide sequence ID" value="XM_017133231.1"/>
</dbReference>
<gene>
    <name evidence="4" type="primary">LOC108051219</name>
    <name evidence="2" type="synonym">108051219</name>
</gene>
<feature type="chain" id="PRO_5027871785" evidence="1">
    <location>
        <begin position="25"/>
        <end position="121"/>
    </location>
</feature>
<dbReference type="OrthoDB" id="7857847at2759"/>
<proteinExistence type="predicted"/>
<accession>A0A6P4FEA4</accession>
<dbReference type="AlphaFoldDB" id="A0A6P4FEA4"/>
<reference evidence="2" key="3">
    <citation type="submission" date="2025-05" db="UniProtKB">
        <authorList>
            <consortium name="EnsemblMetazoa"/>
        </authorList>
    </citation>
    <scope>IDENTIFICATION</scope>
</reference>